<comment type="caution">
    <text evidence="2">The sequence shown here is derived from an EMBL/GenBank/DDBJ whole genome shotgun (WGS) entry which is preliminary data.</text>
</comment>
<feature type="transmembrane region" description="Helical" evidence="1">
    <location>
        <begin position="336"/>
        <end position="353"/>
    </location>
</feature>
<dbReference type="NCBIfam" id="TIGR04370">
    <property type="entry name" value="glyco_rpt_poly"/>
    <property type="match status" value="1"/>
</dbReference>
<dbReference type="Proteomes" id="UP001569153">
    <property type="component" value="Unassembled WGS sequence"/>
</dbReference>
<keyword evidence="3" id="KW-1185">Reference proteome</keyword>
<sequence>MIIVMLLLSVIIPYFLEKRIYHPVSITWLSFFLPILIFRIELSLLFYVYSTFSFLVFIIGYYFVFHNVPKYHYDEISNSSGFNCVKIKFRLIFIVAFSVFLYNFSKVILAFGINAYTTISPKDIELTFGGSTVINYLFFINLIIPSISILLMHKFGVKKEWLIFLFVSLFSLGFTGIKSTLLFGLVISTFTYLNCKGKVQIGAFSIYTLVVFFIVLLMFFFVNLEGDIDALSYDKFSSLFFGYVGYNYLNLDLELNDRSSYEFGKYTFIFISKLIDPTLRGGYFASNDLLLIDKNYNMGTFLREYFVDFGFYGSLIVVFVLGAVGGFLARVKNVRDYFLIFYSIYLTACAFSFFGNQFIRLQFIYLAFASFFIIVFLKKVRFK</sequence>
<feature type="transmembrane region" description="Helical" evidence="1">
    <location>
        <begin position="89"/>
        <end position="113"/>
    </location>
</feature>
<feature type="transmembrane region" description="Helical" evidence="1">
    <location>
        <begin position="163"/>
        <end position="187"/>
    </location>
</feature>
<keyword evidence="1" id="KW-0472">Membrane</keyword>
<keyword evidence="1" id="KW-0812">Transmembrane</keyword>
<feature type="transmembrane region" description="Helical" evidence="1">
    <location>
        <begin position="199"/>
        <end position="221"/>
    </location>
</feature>
<accession>A0ABV4M6Z0</accession>
<evidence type="ECO:0000256" key="1">
    <source>
        <dbReference type="SAM" id="Phobius"/>
    </source>
</evidence>
<feature type="transmembrane region" description="Helical" evidence="1">
    <location>
        <begin position="46"/>
        <end position="68"/>
    </location>
</feature>
<dbReference type="RefSeq" id="WP_371730376.1">
    <property type="nucleotide sequence ID" value="NZ_JBGOOT010000007.1"/>
</dbReference>
<feature type="transmembrane region" description="Helical" evidence="1">
    <location>
        <begin position="309"/>
        <end position="329"/>
    </location>
</feature>
<dbReference type="EMBL" id="JBGOOT010000007">
    <property type="protein sequence ID" value="MEZ8195297.1"/>
    <property type="molecule type" value="Genomic_DNA"/>
</dbReference>
<keyword evidence="1" id="KW-1133">Transmembrane helix</keyword>
<reference evidence="2 3" key="1">
    <citation type="submission" date="2024-06" db="EMBL/GenBank/DDBJ databases">
        <authorList>
            <person name="Steensen K."/>
            <person name="Seneca J."/>
            <person name="Bartlau N."/>
            <person name="Yu A.X."/>
            <person name="Polz M.F."/>
        </authorList>
    </citation>
    <scope>NUCLEOTIDE SEQUENCE [LARGE SCALE GENOMIC DNA]</scope>
    <source>
        <strain evidence="2 3">FF146</strain>
    </source>
</reference>
<feature type="transmembrane region" description="Helical" evidence="1">
    <location>
        <begin position="359"/>
        <end position="377"/>
    </location>
</feature>
<gene>
    <name evidence="2" type="ORF">ACED38_10400</name>
</gene>
<feature type="transmembrane region" description="Helical" evidence="1">
    <location>
        <begin position="20"/>
        <end position="40"/>
    </location>
</feature>
<proteinExistence type="predicted"/>
<feature type="transmembrane region" description="Helical" evidence="1">
    <location>
        <begin position="133"/>
        <end position="151"/>
    </location>
</feature>
<evidence type="ECO:0000313" key="3">
    <source>
        <dbReference type="Proteomes" id="UP001569153"/>
    </source>
</evidence>
<protein>
    <submittedName>
        <fullName evidence="2">O-antigen polymerase</fullName>
    </submittedName>
</protein>
<evidence type="ECO:0000313" key="2">
    <source>
        <dbReference type="EMBL" id="MEZ8195297.1"/>
    </source>
</evidence>
<name>A0ABV4M6Z0_9VIBR</name>
<organism evidence="2 3">
    <name type="scientific">Vibrio cortegadensis</name>
    <dbReference type="NCBI Taxonomy" id="1328770"/>
    <lineage>
        <taxon>Bacteria</taxon>
        <taxon>Pseudomonadati</taxon>
        <taxon>Pseudomonadota</taxon>
        <taxon>Gammaproteobacteria</taxon>
        <taxon>Vibrionales</taxon>
        <taxon>Vibrionaceae</taxon>
        <taxon>Vibrio</taxon>
    </lineage>
</organism>